<evidence type="ECO:0000313" key="3">
    <source>
        <dbReference type="WBParaSite" id="ALUE_0001565501-mRNA-1"/>
    </source>
</evidence>
<dbReference type="Proteomes" id="UP000036681">
    <property type="component" value="Unplaced"/>
</dbReference>
<keyword evidence="2" id="KW-1185">Reference proteome</keyword>
<protein>
    <submittedName>
        <fullName evidence="3">Uncharacterized protein</fullName>
    </submittedName>
</protein>
<dbReference type="WBParaSite" id="ALUE_0001565501-mRNA-1">
    <property type="protein sequence ID" value="ALUE_0001565501-mRNA-1"/>
    <property type="gene ID" value="ALUE_0001565501"/>
</dbReference>
<organism evidence="2 3">
    <name type="scientific">Ascaris lumbricoides</name>
    <name type="common">Giant roundworm</name>
    <dbReference type="NCBI Taxonomy" id="6252"/>
    <lineage>
        <taxon>Eukaryota</taxon>
        <taxon>Metazoa</taxon>
        <taxon>Ecdysozoa</taxon>
        <taxon>Nematoda</taxon>
        <taxon>Chromadorea</taxon>
        <taxon>Rhabditida</taxon>
        <taxon>Spirurina</taxon>
        <taxon>Ascaridomorpha</taxon>
        <taxon>Ascaridoidea</taxon>
        <taxon>Ascarididae</taxon>
        <taxon>Ascaris</taxon>
    </lineage>
</organism>
<feature type="compositionally biased region" description="Basic residues" evidence="1">
    <location>
        <begin position="235"/>
        <end position="246"/>
    </location>
</feature>
<accession>A0A0M3ICM4</accession>
<feature type="region of interest" description="Disordered" evidence="1">
    <location>
        <begin position="231"/>
        <end position="317"/>
    </location>
</feature>
<dbReference type="AlphaFoldDB" id="A0A0M3ICM4"/>
<proteinExistence type="predicted"/>
<sequence length="317" mass="36021">MMKIWGENRTAKYLMPLLSKSTRMTAMAKVQEEAESKGIEIPPIFSDLDEDSGIPKILSIPNEESNLAIQDAVFHAEHSATLASRISPPLISMPTIVFYDSDTQTDNPTLCEKTGQTDSAEMHDSGICTEIRFADCLSCAVQCDEWETVSEQTQTTSVETSDTEMMTFCEPSSESAIQTERITTKEQHLQTHLVDYLECDAQTEIVEYKCEIAQTPHVDLIESEIQTDEIEVKAKSRQRRGRRRDGRRSADPSTPHNDEQIGEEEVQEKSSSSNESLDWNPIDGMHAERQRPVRDLTRFFDRRIRERNERSPGRTKS</sequence>
<reference evidence="3" key="1">
    <citation type="submission" date="2017-02" db="UniProtKB">
        <authorList>
            <consortium name="WormBaseParasite"/>
        </authorList>
    </citation>
    <scope>IDENTIFICATION</scope>
</reference>
<name>A0A0M3ICM4_ASCLU</name>
<evidence type="ECO:0000256" key="1">
    <source>
        <dbReference type="SAM" id="MobiDB-lite"/>
    </source>
</evidence>
<feature type="compositionally biased region" description="Basic and acidic residues" evidence="1">
    <location>
        <begin position="285"/>
        <end position="317"/>
    </location>
</feature>
<evidence type="ECO:0000313" key="2">
    <source>
        <dbReference type="Proteomes" id="UP000036681"/>
    </source>
</evidence>